<dbReference type="RefSeq" id="WP_135761900.1">
    <property type="nucleotide sequence ID" value="NZ_RQHW01000078.1"/>
</dbReference>
<keyword evidence="2" id="KW-1185">Reference proteome</keyword>
<organism evidence="1 2">
    <name type="scientific">Leptospira idonii</name>
    <dbReference type="NCBI Taxonomy" id="1193500"/>
    <lineage>
        <taxon>Bacteria</taxon>
        <taxon>Pseudomonadati</taxon>
        <taxon>Spirochaetota</taxon>
        <taxon>Spirochaetia</taxon>
        <taxon>Leptospirales</taxon>
        <taxon>Leptospiraceae</taxon>
        <taxon>Leptospira</taxon>
    </lineage>
</organism>
<dbReference type="Proteomes" id="UP000298058">
    <property type="component" value="Unassembled WGS sequence"/>
</dbReference>
<protein>
    <submittedName>
        <fullName evidence="1">Uncharacterized protein</fullName>
    </submittedName>
</protein>
<dbReference type="AlphaFoldDB" id="A0A4R9LWK8"/>
<sequence length="64" mass="6995">MNFKDLETLLGLHKVSPGKSTNEEKALLADSLAKINEEMQEFSQANRADKADALLNASKAFLTS</sequence>
<proteinExistence type="predicted"/>
<comment type="caution">
    <text evidence="1">The sequence shown here is derived from an EMBL/GenBank/DDBJ whole genome shotgun (WGS) entry which is preliminary data.</text>
</comment>
<dbReference type="EMBL" id="RQHW01000078">
    <property type="protein sequence ID" value="TGN17347.1"/>
    <property type="molecule type" value="Genomic_DNA"/>
</dbReference>
<accession>A0A4R9LWK8</accession>
<evidence type="ECO:0000313" key="2">
    <source>
        <dbReference type="Proteomes" id="UP000298058"/>
    </source>
</evidence>
<reference evidence="1" key="1">
    <citation type="journal article" date="2019" name="PLoS Negl. Trop. Dis.">
        <title>Revisiting the worldwide diversity of Leptospira species in the environment.</title>
        <authorList>
            <person name="Vincent A.T."/>
            <person name="Schiettekatte O."/>
            <person name="Bourhy P."/>
            <person name="Veyrier F.J."/>
            <person name="Picardeau M."/>
        </authorList>
    </citation>
    <scope>NUCLEOTIDE SEQUENCE [LARGE SCALE GENOMIC DNA]</scope>
    <source>
        <strain evidence="1">201300427</strain>
    </source>
</reference>
<gene>
    <name evidence="1" type="ORF">EHS15_17590</name>
</gene>
<name>A0A4R9LWK8_9LEPT</name>
<evidence type="ECO:0000313" key="1">
    <source>
        <dbReference type="EMBL" id="TGN17347.1"/>
    </source>
</evidence>